<evidence type="ECO:0000313" key="3">
    <source>
        <dbReference type="Proteomes" id="UP001381693"/>
    </source>
</evidence>
<accession>A0AAN8XNT6</accession>
<comment type="caution">
    <text evidence="2">The sequence shown here is derived from an EMBL/GenBank/DDBJ whole genome shotgun (WGS) entry which is preliminary data.</text>
</comment>
<feature type="non-terminal residue" evidence="2">
    <location>
        <position position="1"/>
    </location>
</feature>
<organism evidence="2 3">
    <name type="scientific">Halocaridina rubra</name>
    <name type="common">Hawaiian red shrimp</name>
    <dbReference type="NCBI Taxonomy" id="373956"/>
    <lineage>
        <taxon>Eukaryota</taxon>
        <taxon>Metazoa</taxon>
        <taxon>Ecdysozoa</taxon>
        <taxon>Arthropoda</taxon>
        <taxon>Crustacea</taxon>
        <taxon>Multicrustacea</taxon>
        <taxon>Malacostraca</taxon>
        <taxon>Eumalacostraca</taxon>
        <taxon>Eucarida</taxon>
        <taxon>Decapoda</taxon>
        <taxon>Pleocyemata</taxon>
        <taxon>Caridea</taxon>
        <taxon>Atyoidea</taxon>
        <taxon>Atyidae</taxon>
        <taxon>Halocaridina</taxon>
    </lineage>
</organism>
<keyword evidence="3" id="KW-1185">Reference proteome</keyword>
<dbReference type="AlphaFoldDB" id="A0AAN8XNT6"/>
<evidence type="ECO:0000313" key="2">
    <source>
        <dbReference type="EMBL" id="KAK7081589.1"/>
    </source>
</evidence>
<protein>
    <submittedName>
        <fullName evidence="2">Uncharacterized protein</fullName>
    </submittedName>
</protein>
<proteinExistence type="predicted"/>
<evidence type="ECO:0000256" key="1">
    <source>
        <dbReference type="SAM" id="MobiDB-lite"/>
    </source>
</evidence>
<dbReference type="Proteomes" id="UP001381693">
    <property type="component" value="Unassembled WGS sequence"/>
</dbReference>
<reference evidence="2 3" key="1">
    <citation type="submission" date="2023-11" db="EMBL/GenBank/DDBJ databases">
        <title>Halocaridina rubra genome assembly.</title>
        <authorList>
            <person name="Smith C."/>
        </authorList>
    </citation>
    <scope>NUCLEOTIDE SEQUENCE [LARGE SCALE GENOMIC DNA]</scope>
    <source>
        <strain evidence="2">EP-1</strain>
        <tissue evidence="2">Whole</tissue>
    </source>
</reference>
<gene>
    <name evidence="2" type="ORF">SK128_025745</name>
</gene>
<dbReference type="EMBL" id="JAXCGZ010004654">
    <property type="protein sequence ID" value="KAK7081589.1"/>
    <property type="molecule type" value="Genomic_DNA"/>
</dbReference>
<sequence>VERETAKQSSGCVLWKGVTPPPRILGGGIEIQERIRRKRVAKKIWDSHGDEESRQEYKEMQGKTKREVVKAEEKAYDELHEKKATMEGKNGLVPISKTEERAGKAVYQVRLI</sequence>
<feature type="region of interest" description="Disordered" evidence="1">
    <location>
        <begin position="45"/>
        <end position="69"/>
    </location>
</feature>
<name>A0AAN8XNT6_HALRR</name>